<organism evidence="1 2">
    <name type="scientific">Pseudodesulfovibrio portus</name>
    <dbReference type="NCBI Taxonomy" id="231439"/>
    <lineage>
        <taxon>Bacteria</taxon>
        <taxon>Pseudomonadati</taxon>
        <taxon>Thermodesulfobacteriota</taxon>
        <taxon>Desulfovibrionia</taxon>
        <taxon>Desulfovibrionales</taxon>
        <taxon>Desulfovibrionaceae</taxon>
    </lineage>
</organism>
<dbReference type="Gene3D" id="3.30.460.10">
    <property type="entry name" value="Beta Polymerase, domain 2"/>
    <property type="match status" value="1"/>
</dbReference>
<dbReference type="Pfam" id="PF04229">
    <property type="entry name" value="GrpB"/>
    <property type="match status" value="1"/>
</dbReference>
<reference evidence="1" key="1">
    <citation type="submission" date="2022-08" db="EMBL/GenBank/DDBJ databases">
        <title>Genome Sequence of the sulphate-reducing bacterium, Pseudodesulfovibrio portus JCM14722.</title>
        <authorList>
            <person name="Kondo R."/>
            <person name="Kataoka T."/>
        </authorList>
    </citation>
    <scope>NUCLEOTIDE SEQUENCE</scope>
    <source>
        <strain evidence="1">JCM 14722</strain>
    </source>
</reference>
<dbReference type="PANTHER" id="PTHR34822:SF1">
    <property type="entry name" value="GRPB FAMILY PROTEIN"/>
    <property type="match status" value="1"/>
</dbReference>
<sequence>METLEEKIERVLRDRVELAPYDPTWLARFEEEKAHLLSCLSDRLVTRVEHYGSTAVPGMTAKPVVDMLVEVASHEWADECVPSILQPPTYDYFRRPLDDGHYPWLIKRNAAGRRTHHIHMAEKDSRLWEGLAFRDHLRAHPDDAEAYRELKLRLAERHPGDRIAYTEGKTDFVNAILAKAGR</sequence>
<keyword evidence="2" id="KW-1185">Reference proteome</keyword>
<name>A0ABN6RTP0_9BACT</name>
<dbReference type="InterPro" id="IPR007344">
    <property type="entry name" value="GrpB/CoaE"/>
</dbReference>
<dbReference type="Proteomes" id="UP001061361">
    <property type="component" value="Chromosome"/>
</dbReference>
<evidence type="ECO:0000313" key="1">
    <source>
        <dbReference type="EMBL" id="BDQ34451.1"/>
    </source>
</evidence>
<evidence type="ECO:0008006" key="3">
    <source>
        <dbReference type="Google" id="ProtNLM"/>
    </source>
</evidence>
<gene>
    <name evidence="1" type="ORF">JCM14722_19930</name>
</gene>
<accession>A0ABN6RTP0</accession>
<dbReference type="RefSeq" id="WP_264981359.1">
    <property type="nucleotide sequence ID" value="NZ_AP026708.1"/>
</dbReference>
<dbReference type="PANTHER" id="PTHR34822">
    <property type="entry name" value="GRPB DOMAIN PROTEIN (AFU_ORTHOLOGUE AFUA_1G01530)"/>
    <property type="match status" value="1"/>
</dbReference>
<dbReference type="EMBL" id="AP026708">
    <property type="protein sequence ID" value="BDQ34451.1"/>
    <property type="molecule type" value="Genomic_DNA"/>
</dbReference>
<dbReference type="SUPFAM" id="SSF81301">
    <property type="entry name" value="Nucleotidyltransferase"/>
    <property type="match status" value="1"/>
</dbReference>
<protein>
    <recommendedName>
        <fullName evidence="3">GrpB family protein</fullName>
    </recommendedName>
</protein>
<evidence type="ECO:0000313" key="2">
    <source>
        <dbReference type="Proteomes" id="UP001061361"/>
    </source>
</evidence>
<proteinExistence type="predicted"/>
<dbReference type="InterPro" id="IPR043519">
    <property type="entry name" value="NT_sf"/>
</dbReference>